<protein>
    <submittedName>
        <fullName evidence="9">Zinc carboxypeptidase</fullName>
    </submittedName>
</protein>
<evidence type="ECO:0000313" key="9">
    <source>
        <dbReference type="EMBL" id="RAJ81792.1"/>
    </source>
</evidence>
<feature type="chain" id="PRO_5016234809" evidence="7">
    <location>
        <begin position="20"/>
        <end position="838"/>
    </location>
</feature>
<dbReference type="GO" id="GO:0004181">
    <property type="term" value="F:metallocarboxypeptidase activity"/>
    <property type="evidence" value="ECO:0007669"/>
    <property type="project" value="InterPro"/>
</dbReference>
<gene>
    <name evidence="9" type="ORF">CLV59_10415</name>
</gene>
<evidence type="ECO:0000256" key="3">
    <source>
        <dbReference type="ARBA" id="ARBA00022670"/>
    </source>
</evidence>
<organism evidence="9 10">
    <name type="scientific">Chitinophaga dinghuensis</name>
    <dbReference type="NCBI Taxonomy" id="1539050"/>
    <lineage>
        <taxon>Bacteria</taxon>
        <taxon>Pseudomonadati</taxon>
        <taxon>Bacteroidota</taxon>
        <taxon>Chitinophagia</taxon>
        <taxon>Chitinophagales</taxon>
        <taxon>Chitinophagaceae</taxon>
        <taxon>Chitinophaga</taxon>
    </lineage>
</organism>
<dbReference type="GO" id="GO:0005615">
    <property type="term" value="C:extracellular space"/>
    <property type="evidence" value="ECO:0007669"/>
    <property type="project" value="TreeGrafter"/>
</dbReference>
<dbReference type="PANTHER" id="PTHR11705:SF143">
    <property type="entry name" value="SLL0236 PROTEIN"/>
    <property type="match status" value="1"/>
</dbReference>
<evidence type="ECO:0000256" key="5">
    <source>
        <dbReference type="ARBA" id="ARBA00022833"/>
    </source>
</evidence>
<dbReference type="Proteomes" id="UP000249819">
    <property type="component" value="Unassembled WGS sequence"/>
</dbReference>
<accession>A0A327VZ80</accession>
<keyword evidence="7" id="KW-0732">Signal</keyword>
<dbReference type="Gene3D" id="3.40.630.10">
    <property type="entry name" value="Zn peptidases"/>
    <property type="match status" value="1"/>
</dbReference>
<dbReference type="AlphaFoldDB" id="A0A327VZ80"/>
<keyword evidence="9" id="KW-0121">Carboxypeptidase</keyword>
<dbReference type="CDD" id="cd06238">
    <property type="entry name" value="M14-like"/>
    <property type="match status" value="1"/>
</dbReference>
<keyword evidence="6" id="KW-0482">Metalloprotease</keyword>
<dbReference type="InterPro" id="IPR029062">
    <property type="entry name" value="Class_I_gatase-like"/>
</dbReference>
<dbReference type="CDD" id="cd03143">
    <property type="entry name" value="A4_beta-galactosidase_middle_domain"/>
    <property type="match status" value="1"/>
</dbReference>
<dbReference type="EMBL" id="QLMA01000004">
    <property type="protein sequence ID" value="RAJ81792.1"/>
    <property type="molecule type" value="Genomic_DNA"/>
</dbReference>
<dbReference type="GO" id="GO:0006508">
    <property type="term" value="P:proteolysis"/>
    <property type="evidence" value="ECO:0007669"/>
    <property type="project" value="UniProtKB-KW"/>
</dbReference>
<evidence type="ECO:0000256" key="6">
    <source>
        <dbReference type="ARBA" id="ARBA00023049"/>
    </source>
</evidence>
<keyword evidence="10" id="KW-1185">Reference proteome</keyword>
<reference evidence="9 10" key="1">
    <citation type="submission" date="2018-06" db="EMBL/GenBank/DDBJ databases">
        <title>Genomic Encyclopedia of Archaeal and Bacterial Type Strains, Phase II (KMG-II): from individual species to whole genera.</title>
        <authorList>
            <person name="Goeker M."/>
        </authorList>
    </citation>
    <scope>NUCLEOTIDE SEQUENCE [LARGE SCALE GENOMIC DNA]</scope>
    <source>
        <strain evidence="9 10">DSM 29821</strain>
    </source>
</reference>
<sequence>MRKYILLALTIVGFLPAMAQAPTPDAFLGYTLGTRFTPSYRVAEYFRAVAASVKNVKVEQYGTTYEGRPLITAVIASPENFARLEQIRNNSLDAASAKGNMPADQPVIVWLSYNVHGNEAVSTEAAMKTLYELTNNGNAQTQEWLKNVVVIMDPCLNPDGHDRYVNFYNANRSLKPNVDRYSREHNEPWPGGRPNHYYFDLNRDWAWQSQQESQQRLARYNKWMPQVHVDFHEQEIDAPYYFAPAAEPFHDAITPWQRELQVMIGKNNAKYFDREGWLYFTKERFDLFYPSYGDTYPMYNGALGMTFEQGGSGRAGVAVLKQDGDTLTLTDRIAHHFATGLSTIEVAATNAAKINQEYARFFHDAKTNPQGVYKSYVVKAAGNTEKLNNLADLLRKNNISFGYGATVGAASGFNYFNGKTENFSIDKEDLVISAYQPHSTMLRVLFEPVSHLSDSVTYDITAWALPYAYGLPSYAVRTGLTAAADSPQVKNNKVLAAQQPYAYLAKWNSIRDARFLSALLQRNVKVRFSETPFTAAGKDFPAGTLIITRNGNTVNLSDFDNYVTTQANKFRISLDAVSTGFVEKGTDFGSDKIRFIKAPKVVMLAGDNVSSLGLGEVWHFFEQQLDYPISIVNERNVNEVDWQDVDVLILPDGDYAALNDKATAETLKNWVKKGGKLIAMENAAAQLSELEWGVHMKKEEGKQEPGKTAAYSELKAYANRERESVKQFIPGAIYRVDMDTTHPLAFGYSSKYYTLKQDARLYDFFEDDGWNVGVMKRDNYLSGFVGTATMQRLKDGVIFGVKDSGRGSIVIMADNPLFRSFWENGKLLFANAVFFVGQ</sequence>
<keyword evidence="4" id="KW-0378">Hydrolase</keyword>
<proteinExistence type="inferred from homology"/>
<dbReference type="RefSeq" id="WP_111592360.1">
    <property type="nucleotide sequence ID" value="NZ_QLMA01000004.1"/>
</dbReference>
<comment type="caution">
    <text evidence="9">The sequence shown here is derived from an EMBL/GenBank/DDBJ whole genome shotgun (WGS) entry which is preliminary data.</text>
</comment>
<comment type="similarity">
    <text evidence="2">Belongs to the peptidase M14 family.</text>
</comment>
<feature type="domain" description="Peptidase M14" evidence="8">
    <location>
        <begin position="36"/>
        <end position="306"/>
    </location>
</feature>
<dbReference type="OrthoDB" id="9758209at2"/>
<evidence type="ECO:0000256" key="4">
    <source>
        <dbReference type="ARBA" id="ARBA00022801"/>
    </source>
</evidence>
<dbReference type="Gene3D" id="3.40.50.880">
    <property type="match status" value="1"/>
</dbReference>
<comment type="cofactor">
    <cofactor evidence="1">
        <name>Zn(2+)</name>
        <dbReference type="ChEBI" id="CHEBI:29105"/>
    </cofactor>
</comment>
<dbReference type="PANTHER" id="PTHR11705">
    <property type="entry name" value="PROTEASE FAMILY M14 CARBOXYPEPTIDASE A,B"/>
    <property type="match status" value="1"/>
</dbReference>
<evidence type="ECO:0000256" key="1">
    <source>
        <dbReference type="ARBA" id="ARBA00001947"/>
    </source>
</evidence>
<dbReference type="InterPro" id="IPR000834">
    <property type="entry name" value="Peptidase_M14"/>
</dbReference>
<name>A0A327VZ80_9BACT</name>
<dbReference type="GO" id="GO:0008270">
    <property type="term" value="F:zinc ion binding"/>
    <property type="evidence" value="ECO:0007669"/>
    <property type="project" value="InterPro"/>
</dbReference>
<dbReference type="SUPFAM" id="SSF52317">
    <property type="entry name" value="Class I glutamine amidotransferase-like"/>
    <property type="match status" value="1"/>
</dbReference>
<dbReference type="SMART" id="SM00631">
    <property type="entry name" value="Zn_pept"/>
    <property type="match status" value="1"/>
</dbReference>
<evidence type="ECO:0000259" key="8">
    <source>
        <dbReference type="SMART" id="SM00631"/>
    </source>
</evidence>
<feature type="signal peptide" evidence="7">
    <location>
        <begin position="1"/>
        <end position="19"/>
    </location>
</feature>
<keyword evidence="5" id="KW-0862">Zinc</keyword>
<dbReference type="SUPFAM" id="SSF53187">
    <property type="entry name" value="Zn-dependent exopeptidases"/>
    <property type="match status" value="1"/>
</dbReference>
<evidence type="ECO:0000313" key="10">
    <source>
        <dbReference type="Proteomes" id="UP000249819"/>
    </source>
</evidence>
<evidence type="ECO:0000256" key="2">
    <source>
        <dbReference type="ARBA" id="ARBA00005988"/>
    </source>
</evidence>
<dbReference type="Pfam" id="PF00246">
    <property type="entry name" value="Peptidase_M14"/>
    <property type="match status" value="1"/>
</dbReference>
<evidence type="ECO:0000256" key="7">
    <source>
        <dbReference type="SAM" id="SignalP"/>
    </source>
</evidence>
<keyword evidence="3" id="KW-0645">Protease</keyword>